<gene>
    <name evidence="1" type="ORF">FSP39_012611</name>
</gene>
<evidence type="ECO:0000313" key="1">
    <source>
        <dbReference type="EMBL" id="KAK3086046.1"/>
    </source>
</evidence>
<dbReference type="EMBL" id="VSWD01000012">
    <property type="protein sequence ID" value="KAK3086046.1"/>
    <property type="molecule type" value="Genomic_DNA"/>
</dbReference>
<dbReference type="AlphaFoldDB" id="A0AA88XIM7"/>
<comment type="caution">
    <text evidence="1">The sequence shown here is derived from an EMBL/GenBank/DDBJ whole genome shotgun (WGS) entry which is preliminary data.</text>
</comment>
<organism evidence="1 2">
    <name type="scientific">Pinctada imbricata</name>
    <name type="common">Atlantic pearl-oyster</name>
    <name type="synonym">Pinctada martensii</name>
    <dbReference type="NCBI Taxonomy" id="66713"/>
    <lineage>
        <taxon>Eukaryota</taxon>
        <taxon>Metazoa</taxon>
        <taxon>Spiralia</taxon>
        <taxon>Lophotrochozoa</taxon>
        <taxon>Mollusca</taxon>
        <taxon>Bivalvia</taxon>
        <taxon>Autobranchia</taxon>
        <taxon>Pteriomorphia</taxon>
        <taxon>Pterioida</taxon>
        <taxon>Pterioidea</taxon>
        <taxon>Pteriidae</taxon>
        <taxon>Pinctada</taxon>
    </lineage>
</organism>
<evidence type="ECO:0000313" key="2">
    <source>
        <dbReference type="Proteomes" id="UP001186944"/>
    </source>
</evidence>
<keyword evidence="2" id="KW-1185">Reference proteome</keyword>
<dbReference type="Proteomes" id="UP001186944">
    <property type="component" value="Unassembled WGS sequence"/>
</dbReference>
<protein>
    <submittedName>
        <fullName evidence="1">Uncharacterized protein</fullName>
    </submittedName>
</protein>
<reference evidence="1" key="1">
    <citation type="submission" date="2019-08" db="EMBL/GenBank/DDBJ databases">
        <title>The improved chromosome-level genome for the pearl oyster Pinctada fucata martensii using PacBio sequencing and Hi-C.</title>
        <authorList>
            <person name="Zheng Z."/>
        </authorList>
    </citation>
    <scope>NUCLEOTIDE SEQUENCE</scope>
    <source>
        <strain evidence="1">ZZ-2019</strain>
        <tissue evidence="1">Adductor muscle</tissue>
    </source>
</reference>
<proteinExistence type="predicted"/>
<accession>A0AA88XIM7</accession>
<name>A0AA88XIM7_PINIB</name>
<sequence>MAESSRKDDIYQISAGLFKTVRDVVGQECIVNLRRQGIYLADSFYNCDTSWKVSRIISGSRSEGFEFPSSDMDSVFVNRNASVWRTSFLSYLHSFRSPTLLYLVSEGVPPGYTLIRCSSCDESDHRVFDALVWRRGVRYVSSYAVREAYMYYKFNHNTRPMSVNANI</sequence>